<feature type="compositionally biased region" description="Polar residues" evidence="1">
    <location>
        <begin position="97"/>
        <end position="110"/>
    </location>
</feature>
<evidence type="ECO:0000313" key="2">
    <source>
        <dbReference type="EMBL" id="ORZ33807.1"/>
    </source>
</evidence>
<dbReference type="EMBL" id="MCFL01000033">
    <property type="protein sequence ID" value="ORZ33807.1"/>
    <property type="molecule type" value="Genomic_DNA"/>
</dbReference>
<proteinExistence type="predicted"/>
<evidence type="ECO:0000313" key="3">
    <source>
        <dbReference type="Proteomes" id="UP000193411"/>
    </source>
</evidence>
<gene>
    <name evidence="2" type="ORF">BCR44DRAFT_1534097</name>
</gene>
<comment type="caution">
    <text evidence="2">The sequence shown here is derived from an EMBL/GenBank/DDBJ whole genome shotgun (WGS) entry which is preliminary data.</text>
</comment>
<sequence length="573" mass="60475">METANGPVEKTLSNVPCQMQKRRMDPVVGGAYLTVTMNPHSPHTGPHSTNPIGFYAPATAAQPAMTYGSHSGGFAPAGYRPVPCVLSLTARPPPSASFYSTQHTANHQGSGSAGWYPPHHQGQSQAHGQPPHTKSQRISPEATRGPTLSFCTASICRLFPDTDELCYGCLSSASYRQQHIQYAPITNGLPSPSHAATVTHQATTSPSPVTSSSFAAEALAQIRHSAAAVPSPGLSVGRGHADDSLRRLLSPAASTFSSGSQHLDSSTMRDSLREQPQISSQAPRHAETPHPFVQGEISESPSSSPSIDGPLVTFVQQVEACVFKTEPMSPNDCSPSQQPTESDIPQPCLGIEDAGSAPAPPSMDAPVASPKDAVAPLMVVSSLSPDVGPAPTLTPLLNPVTPLRSPSPPAISLDLAPPSTRPATRIQSPVKLEAAAVADSQSNDDRIDQAEHVVANPEMNDTLKQLHLLHDLKLKSDRLASTAATLSTNHAQLSSIATLLDDVRANHAALLQEKAHLIHRLLMVHEDLGALADVQHALQGERDKVQGELDAVDDEYRPLLGTSNFLSELLGCP</sequence>
<keyword evidence="3" id="KW-1185">Reference proteome</keyword>
<name>A0A1Y2HGU8_9FUNG</name>
<dbReference type="Proteomes" id="UP000193411">
    <property type="component" value="Unassembled WGS sequence"/>
</dbReference>
<organism evidence="2 3">
    <name type="scientific">Catenaria anguillulae PL171</name>
    <dbReference type="NCBI Taxonomy" id="765915"/>
    <lineage>
        <taxon>Eukaryota</taxon>
        <taxon>Fungi</taxon>
        <taxon>Fungi incertae sedis</taxon>
        <taxon>Blastocladiomycota</taxon>
        <taxon>Blastocladiomycetes</taxon>
        <taxon>Blastocladiales</taxon>
        <taxon>Catenariaceae</taxon>
        <taxon>Catenaria</taxon>
    </lineage>
</organism>
<feature type="compositionally biased region" description="Low complexity" evidence="1">
    <location>
        <begin position="296"/>
        <end position="307"/>
    </location>
</feature>
<evidence type="ECO:0000256" key="1">
    <source>
        <dbReference type="SAM" id="MobiDB-lite"/>
    </source>
</evidence>
<feature type="region of interest" description="Disordered" evidence="1">
    <location>
        <begin position="252"/>
        <end position="308"/>
    </location>
</feature>
<feature type="compositionally biased region" description="Polar residues" evidence="1">
    <location>
        <begin position="121"/>
        <end position="138"/>
    </location>
</feature>
<feature type="compositionally biased region" description="Polar residues" evidence="1">
    <location>
        <begin position="252"/>
        <end position="282"/>
    </location>
</feature>
<accession>A0A1Y2HGU8</accession>
<protein>
    <submittedName>
        <fullName evidence="2">Uncharacterized protein</fullName>
    </submittedName>
</protein>
<feature type="region of interest" description="Disordered" evidence="1">
    <location>
        <begin position="97"/>
        <end position="144"/>
    </location>
</feature>
<reference evidence="2 3" key="1">
    <citation type="submission" date="2016-07" db="EMBL/GenBank/DDBJ databases">
        <title>Pervasive Adenine N6-methylation of Active Genes in Fungi.</title>
        <authorList>
            <consortium name="DOE Joint Genome Institute"/>
            <person name="Mondo S.J."/>
            <person name="Dannebaum R.O."/>
            <person name="Kuo R.C."/>
            <person name="Labutti K."/>
            <person name="Haridas S."/>
            <person name="Kuo A."/>
            <person name="Salamov A."/>
            <person name="Ahrendt S.R."/>
            <person name="Lipzen A."/>
            <person name="Sullivan W."/>
            <person name="Andreopoulos W.B."/>
            <person name="Clum A."/>
            <person name="Lindquist E."/>
            <person name="Daum C."/>
            <person name="Ramamoorthy G.K."/>
            <person name="Gryganskyi A."/>
            <person name="Culley D."/>
            <person name="Magnuson J.K."/>
            <person name="James T.Y."/>
            <person name="O'Malley M.A."/>
            <person name="Stajich J.E."/>
            <person name="Spatafora J.W."/>
            <person name="Visel A."/>
            <person name="Grigoriev I.V."/>
        </authorList>
    </citation>
    <scope>NUCLEOTIDE SEQUENCE [LARGE SCALE GENOMIC DNA]</scope>
    <source>
        <strain evidence="2 3">PL171</strain>
    </source>
</reference>
<dbReference type="AlphaFoldDB" id="A0A1Y2HGU8"/>